<evidence type="ECO:0000313" key="10">
    <source>
        <dbReference type="Proteomes" id="UP000199048"/>
    </source>
</evidence>
<dbReference type="Pfam" id="PF06429">
    <property type="entry name" value="Flg_bbr_C"/>
    <property type="match status" value="1"/>
</dbReference>
<dbReference type="InterPro" id="IPR010930">
    <property type="entry name" value="Flg_bb/hook_C_dom"/>
</dbReference>
<evidence type="ECO:0000256" key="5">
    <source>
        <dbReference type="ARBA" id="ARBA00022525"/>
    </source>
</evidence>
<evidence type="ECO:0000259" key="7">
    <source>
        <dbReference type="Pfam" id="PF06429"/>
    </source>
</evidence>
<keyword evidence="9" id="KW-0966">Cell projection</keyword>
<dbReference type="EMBL" id="FOTK01000036">
    <property type="protein sequence ID" value="SFM52490.1"/>
    <property type="molecule type" value="Genomic_DNA"/>
</dbReference>
<feature type="domain" description="Flagellar hook-associated protein FlgK helical" evidence="8">
    <location>
        <begin position="87"/>
        <end position="318"/>
    </location>
</feature>
<sequence>MSLNALSNATAGLAATQAAINLVSQNVANAGTAGYVKRTLTPVATGTNNLGVASGTITRSFDAAALKQLRLETSGAAYTSTKAGIASQLDALYGVPGSAAALDGTLNTFTESLQELAANPTSAAARTTVLSNASALASQINGAAASVQNLRTGVEAQLGTDTQSASTLLSNVAKLNAKIQNTTDASSLADLQDQRDQVINTLSNYMDVQTVAQRDGTVSVLTQSGVTLVDRGNAAVLSFDGHGTLSANSSYAADPTKRTVGTITATLPGGGKIDLGEPGAIRSGSLAAGIELRDQTLPQAQRQLDDLAGGLASSLTDSSRTAAMTSGVASIDLSGAIPATSNKPGAGLMAGNTLTISVTDINNVPRNIILVASDASPPPDIAADQTADGTAFVAAFSIKGGPDSYASVIEAALDKLKTNNPTLPALSVTKSTNSNFSAAALASGAALEIKSTTTDTSVLTAQANVTLPISTTDTSTGYPQIALFTDLSTSPPPVARLYTGSLDDNSQLTGFAQRISINPNLVGNTAALTRSSATDSTASGDRASKIYTALTSNQQTFSSSSGIGGVSAPYRSSVVGFAQDVIASQGAASSNAAALNDTQQTALSTAQSRFSAGAGVNIDQEMSNLIALQTAYGANARILTAARDMLNQLLQV</sequence>
<dbReference type="AlphaFoldDB" id="A0A1I4RKN9"/>
<evidence type="ECO:0000259" key="8">
    <source>
        <dbReference type="Pfam" id="PF22638"/>
    </source>
</evidence>
<keyword evidence="9" id="KW-0969">Cilium</keyword>
<dbReference type="SUPFAM" id="SSF64518">
    <property type="entry name" value="Phase 1 flagellin"/>
    <property type="match status" value="1"/>
</dbReference>
<dbReference type="PANTHER" id="PTHR30033">
    <property type="entry name" value="FLAGELLAR HOOK-ASSOCIATED PROTEIN 1"/>
    <property type="match status" value="1"/>
</dbReference>
<keyword evidence="9" id="KW-0282">Flagellum</keyword>
<evidence type="ECO:0000313" key="9">
    <source>
        <dbReference type="EMBL" id="SFM52490.1"/>
    </source>
</evidence>
<dbReference type="STRING" id="582667.SAMN05192568_103618"/>
<gene>
    <name evidence="9" type="ORF">SAMN05192568_103618</name>
</gene>
<dbReference type="GO" id="GO:0005198">
    <property type="term" value="F:structural molecule activity"/>
    <property type="evidence" value="ECO:0007669"/>
    <property type="project" value="InterPro"/>
</dbReference>
<evidence type="ECO:0000256" key="1">
    <source>
        <dbReference type="ARBA" id="ARBA00004365"/>
    </source>
</evidence>
<feature type="domain" description="Flagellar basal-body/hook protein C-terminal" evidence="7">
    <location>
        <begin position="609"/>
        <end position="651"/>
    </location>
</feature>
<dbReference type="GO" id="GO:0005576">
    <property type="term" value="C:extracellular region"/>
    <property type="evidence" value="ECO:0007669"/>
    <property type="project" value="UniProtKB-SubCell"/>
</dbReference>
<evidence type="ECO:0000256" key="4">
    <source>
        <dbReference type="ARBA" id="ARBA00016244"/>
    </source>
</evidence>
<dbReference type="InterPro" id="IPR053927">
    <property type="entry name" value="FlgK_helical"/>
</dbReference>
<dbReference type="Pfam" id="PF22638">
    <property type="entry name" value="FlgK_D1"/>
    <property type="match status" value="1"/>
</dbReference>
<protein>
    <recommendedName>
        <fullName evidence="4">Flagellar hook-associated protein 1</fullName>
    </recommendedName>
</protein>
<comment type="similarity">
    <text evidence="3">Belongs to the flagella basal body rod proteins family.</text>
</comment>
<reference evidence="10" key="1">
    <citation type="submission" date="2016-10" db="EMBL/GenBank/DDBJ databases">
        <authorList>
            <person name="Varghese N."/>
            <person name="Submissions S."/>
        </authorList>
    </citation>
    <scope>NUCLEOTIDE SEQUENCE [LARGE SCALE GENOMIC DNA]</scope>
    <source>
        <strain evidence="10">BL36</strain>
    </source>
</reference>
<accession>A0A1I4RKN9</accession>
<keyword evidence="6" id="KW-0975">Bacterial flagellum</keyword>
<keyword evidence="5" id="KW-0964">Secreted</keyword>
<dbReference type="OrthoDB" id="7181295at2"/>
<dbReference type="NCBIfam" id="TIGR02492">
    <property type="entry name" value="flgK_ends"/>
    <property type="match status" value="1"/>
</dbReference>
<evidence type="ECO:0000256" key="6">
    <source>
        <dbReference type="ARBA" id="ARBA00023143"/>
    </source>
</evidence>
<dbReference type="GO" id="GO:0009424">
    <property type="term" value="C:bacterial-type flagellum hook"/>
    <property type="evidence" value="ECO:0007669"/>
    <property type="project" value="InterPro"/>
</dbReference>
<comment type="subcellular location">
    <subcellularLocation>
        <location evidence="1">Bacterial flagellum</location>
    </subcellularLocation>
    <subcellularLocation>
        <location evidence="2">Secreted</location>
    </subcellularLocation>
</comment>
<name>A0A1I4RKN9_9HYPH</name>
<dbReference type="PANTHER" id="PTHR30033:SF1">
    <property type="entry name" value="FLAGELLAR HOOK-ASSOCIATED PROTEIN 1"/>
    <property type="match status" value="1"/>
</dbReference>
<dbReference type="RefSeq" id="WP_092045032.1">
    <property type="nucleotide sequence ID" value="NZ_FOTK01000036.1"/>
</dbReference>
<keyword evidence="10" id="KW-1185">Reference proteome</keyword>
<dbReference type="Proteomes" id="UP000199048">
    <property type="component" value="Unassembled WGS sequence"/>
</dbReference>
<evidence type="ECO:0000256" key="2">
    <source>
        <dbReference type="ARBA" id="ARBA00004613"/>
    </source>
</evidence>
<evidence type="ECO:0000256" key="3">
    <source>
        <dbReference type="ARBA" id="ARBA00009677"/>
    </source>
</evidence>
<organism evidence="9 10">
    <name type="scientific">Methylobacterium pseudosasicola</name>
    <dbReference type="NCBI Taxonomy" id="582667"/>
    <lineage>
        <taxon>Bacteria</taxon>
        <taxon>Pseudomonadati</taxon>
        <taxon>Pseudomonadota</taxon>
        <taxon>Alphaproteobacteria</taxon>
        <taxon>Hyphomicrobiales</taxon>
        <taxon>Methylobacteriaceae</taxon>
        <taxon>Methylobacterium</taxon>
    </lineage>
</organism>
<dbReference type="PRINTS" id="PR01005">
    <property type="entry name" value="FLGHOOKAP1"/>
</dbReference>
<proteinExistence type="inferred from homology"/>
<dbReference type="InterPro" id="IPR002371">
    <property type="entry name" value="FlgK"/>
</dbReference>
<dbReference type="GO" id="GO:0044780">
    <property type="term" value="P:bacterial-type flagellum assembly"/>
    <property type="evidence" value="ECO:0007669"/>
    <property type="project" value="InterPro"/>
</dbReference>